<feature type="compositionally biased region" description="Polar residues" evidence="1">
    <location>
        <begin position="79"/>
        <end position="88"/>
    </location>
</feature>
<reference evidence="2" key="1">
    <citation type="submission" date="2016-10" db="EMBL/GenBank/DDBJ databases">
        <title>Sequence of Gallionella enrichment culture.</title>
        <authorList>
            <person name="Poehlein A."/>
            <person name="Muehling M."/>
            <person name="Daniel R."/>
        </authorList>
    </citation>
    <scope>NUCLEOTIDE SEQUENCE</scope>
</reference>
<sequence length="98" mass="10145">MPQQHGGNHGHSVGFEQVGGHAGAIAHVVAHIVGNHCRVARVVFGNAGFDLADQVGTDVGALGENSAAETGKYRDQGTAKGQTDQRGNVHQLAVRGRQ</sequence>
<accession>A0A1J5PMP5</accession>
<evidence type="ECO:0000313" key="2">
    <source>
        <dbReference type="EMBL" id="OIQ72777.1"/>
    </source>
</evidence>
<proteinExistence type="predicted"/>
<gene>
    <name evidence="2" type="ORF">GALL_455900</name>
</gene>
<comment type="caution">
    <text evidence="2">The sequence shown here is derived from an EMBL/GenBank/DDBJ whole genome shotgun (WGS) entry which is preliminary data.</text>
</comment>
<protein>
    <submittedName>
        <fullName evidence="2">Uncharacterized protein</fullName>
    </submittedName>
</protein>
<name>A0A1J5PMP5_9ZZZZ</name>
<evidence type="ECO:0000256" key="1">
    <source>
        <dbReference type="SAM" id="MobiDB-lite"/>
    </source>
</evidence>
<feature type="region of interest" description="Disordered" evidence="1">
    <location>
        <begin position="63"/>
        <end position="98"/>
    </location>
</feature>
<organism evidence="2">
    <name type="scientific">mine drainage metagenome</name>
    <dbReference type="NCBI Taxonomy" id="410659"/>
    <lineage>
        <taxon>unclassified sequences</taxon>
        <taxon>metagenomes</taxon>
        <taxon>ecological metagenomes</taxon>
    </lineage>
</organism>
<dbReference type="EMBL" id="MLJW01003133">
    <property type="protein sequence ID" value="OIQ72777.1"/>
    <property type="molecule type" value="Genomic_DNA"/>
</dbReference>
<dbReference type="AlphaFoldDB" id="A0A1J5PMP5"/>